<keyword evidence="2 4" id="KW-0863">Zinc-finger</keyword>
<dbReference type="InterPro" id="IPR007527">
    <property type="entry name" value="Znf_SWIM"/>
</dbReference>
<dbReference type="PROSITE" id="PS50966">
    <property type="entry name" value="ZF_SWIM"/>
    <property type="match status" value="1"/>
</dbReference>
<dbReference type="PANTHER" id="PTHR31973">
    <property type="entry name" value="POLYPROTEIN, PUTATIVE-RELATED"/>
    <property type="match status" value="1"/>
</dbReference>
<keyword evidence="3" id="KW-0862">Zinc</keyword>
<evidence type="ECO:0000256" key="3">
    <source>
        <dbReference type="ARBA" id="ARBA00022833"/>
    </source>
</evidence>
<evidence type="ECO:0000259" key="5">
    <source>
        <dbReference type="PROSITE" id="PS50966"/>
    </source>
</evidence>
<dbReference type="EMBL" id="JACGWJ010000014">
    <property type="protein sequence ID" value="KAL0373910.1"/>
    <property type="molecule type" value="Genomic_DNA"/>
</dbReference>
<dbReference type="InterPro" id="IPR006564">
    <property type="entry name" value="Znf_PMZ"/>
</dbReference>
<dbReference type="Pfam" id="PF04434">
    <property type="entry name" value="SWIM"/>
    <property type="match status" value="1"/>
</dbReference>
<feature type="domain" description="SWIM-type" evidence="5">
    <location>
        <begin position="68"/>
        <end position="100"/>
    </location>
</feature>
<evidence type="ECO:0000256" key="4">
    <source>
        <dbReference type="PROSITE-ProRule" id="PRU00325"/>
    </source>
</evidence>
<organism evidence="6">
    <name type="scientific">Sesamum radiatum</name>
    <name type="common">Black benniseed</name>
    <dbReference type="NCBI Taxonomy" id="300843"/>
    <lineage>
        <taxon>Eukaryota</taxon>
        <taxon>Viridiplantae</taxon>
        <taxon>Streptophyta</taxon>
        <taxon>Embryophyta</taxon>
        <taxon>Tracheophyta</taxon>
        <taxon>Spermatophyta</taxon>
        <taxon>Magnoliopsida</taxon>
        <taxon>eudicotyledons</taxon>
        <taxon>Gunneridae</taxon>
        <taxon>Pentapetalae</taxon>
        <taxon>asterids</taxon>
        <taxon>lamiids</taxon>
        <taxon>Lamiales</taxon>
        <taxon>Pedaliaceae</taxon>
        <taxon>Sesamum</taxon>
    </lineage>
</organism>
<name>A0AAW2R0R8_SESRA</name>
<keyword evidence="1" id="KW-0479">Metal-binding</keyword>
<sequence>MKTAGFKGLAFKRALWAARATTNAEFDRAMKEMGELDVKALEWLSDKPPYQWANDWNYEISCYDGARYTVDLIAHTCSCRKWELSGIPCKHGMSAICAQVLDPVDFVHSCYQVATYTKVYEPCMMPMDGASMWEKTCYIPPLPPDFGKEEGGQKDQGSHQLMKS</sequence>
<comment type="caution">
    <text evidence="6">The sequence shown here is derived from an EMBL/GenBank/DDBJ whole genome shotgun (WGS) entry which is preliminary data.</text>
</comment>
<accession>A0AAW2R0R8</accession>
<dbReference type="GO" id="GO:0008270">
    <property type="term" value="F:zinc ion binding"/>
    <property type="evidence" value="ECO:0007669"/>
    <property type="project" value="UniProtKB-KW"/>
</dbReference>
<proteinExistence type="predicted"/>
<evidence type="ECO:0000256" key="1">
    <source>
        <dbReference type="ARBA" id="ARBA00022723"/>
    </source>
</evidence>
<gene>
    <name evidence="6" type="ORF">Sradi_3306700</name>
</gene>
<dbReference type="PANTHER" id="PTHR31973:SF187">
    <property type="entry name" value="MUTATOR TRANSPOSASE MUDRA PROTEIN"/>
    <property type="match status" value="1"/>
</dbReference>
<protein>
    <recommendedName>
        <fullName evidence="5">SWIM-type domain-containing protein</fullName>
    </recommendedName>
</protein>
<reference evidence="6" key="2">
    <citation type="journal article" date="2024" name="Plant">
        <title>Genomic evolution and insights into agronomic trait innovations of Sesamum species.</title>
        <authorList>
            <person name="Miao H."/>
            <person name="Wang L."/>
            <person name="Qu L."/>
            <person name="Liu H."/>
            <person name="Sun Y."/>
            <person name="Le M."/>
            <person name="Wang Q."/>
            <person name="Wei S."/>
            <person name="Zheng Y."/>
            <person name="Lin W."/>
            <person name="Duan Y."/>
            <person name="Cao H."/>
            <person name="Xiong S."/>
            <person name="Wang X."/>
            <person name="Wei L."/>
            <person name="Li C."/>
            <person name="Ma Q."/>
            <person name="Ju M."/>
            <person name="Zhao R."/>
            <person name="Li G."/>
            <person name="Mu C."/>
            <person name="Tian Q."/>
            <person name="Mei H."/>
            <person name="Zhang T."/>
            <person name="Gao T."/>
            <person name="Zhang H."/>
        </authorList>
    </citation>
    <scope>NUCLEOTIDE SEQUENCE</scope>
    <source>
        <strain evidence="6">G02</strain>
    </source>
</reference>
<evidence type="ECO:0000256" key="2">
    <source>
        <dbReference type="ARBA" id="ARBA00022771"/>
    </source>
</evidence>
<dbReference type="AlphaFoldDB" id="A0AAW2R0R8"/>
<reference evidence="6" key="1">
    <citation type="submission" date="2020-06" db="EMBL/GenBank/DDBJ databases">
        <authorList>
            <person name="Li T."/>
            <person name="Hu X."/>
            <person name="Zhang T."/>
            <person name="Song X."/>
            <person name="Zhang H."/>
            <person name="Dai N."/>
            <person name="Sheng W."/>
            <person name="Hou X."/>
            <person name="Wei L."/>
        </authorList>
    </citation>
    <scope>NUCLEOTIDE SEQUENCE</scope>
    <source>
        <strain evidence="6">G02</strain>
        <tissue evidence="6">Leaf</tissue>
    </source>
</reference>
<dbReference type="SMART" id="SM00575">
    <property type="entry name" value="ZnF_PMZ"/>
    <property type="match status" value="1"/>
</dbReference>
<evidence type="ECO:0000313" key="6">
    <source>
        <dbReference type="EMBL" id="KAL0373910.1"/>
    </source>
</evidence>